<dbReference type="EnsemblMetazoa" id="Aqu2.1.34539_001">
    <property type="protein sequence ID" value="Aqu2.1.34539_001"/>
    <property type="gene ID" value="Aqu2.1.34539"/>
</dbReference>
<feature type="domain" description="Helitron helicase-like" evidence="1">
    <location>
        <begin position="14"/>
        <end position="137"/>
    </location>
</feature>
<accession>A0A1X7V412</accession>
<organism evidence="2">
    <name type="scientific">Amphimedon queenslandica</name>
    <name type="common">Sponge</name>
    <dbReference type="NCBI Taxonomy" id="400682"/>
    <lineage>
        <taxon>Eukaryota</taxon>
        <taxon>Metazoa</taxon>
        <taxon>Porifera</taxon>
        <taxon>Demospongiae</taxon>
        <taxon>Heteroscleromorpha</taxon>
        <taxon>Haplosclerida</taxon>
        <taxon>Niphatidae</taxon>
        <taxon>Amphimedon</taxon>
    </lineage>
</organism>
<dbReference type="STRING" id="400682.A0A1X7V412"/>
<dbReference type="Pfam" id="PF14214">
    <property type="entry name" value="Helitron_like_N"/>
    <property type="match status" value="1"/>
</dbReference>
<proteinExistence type="predicted"/>
<dbReference type="InParanoid" id="A0A1X7V412"/>
<dbReference type="InterPro" id="IPR025476">
    <property type="entry name" value="Helitron_helicase-like"/>
</dbReference>
<protein>
    <recommendedName>
        <fullName evidence="1">Helitron helicase-like domain-containing protein</fullName>
    </recommendedName>
</protein>
<evidence type="ECO:0000313" key="2">
    <source>
        <dbReference type="EnsemblMetazoa" id="Aqu2.1.34539_001"/>
    </source>
</evidence>
<evidence type="ECO:0000259" key="1">
    <source>
        <dbReference type="Pfam" id="PF14214"/>
    </source>
</evidence>
<dbReference type="AlphaFoldDB" id="A0A1X7V412"/>
<name>A0A1X7V412_AMPQE</name>
<sequence>MTAGQFVDQVKTNGELLEKRLCTMMNTVRGSNQYWYLRRSEVKHMIAEFGSPTFFLTFSYAEYTFEDIRKYLHKVNSVPPSYNTSKDPVSVSKQFSLKFNKMFNEVLIKGQVLGQVREFCYKKEYQARGAPHYHCLI</sequence>
<reference evidence="2" key="1">
    <citation type="submission" date="2017-05" db="UniProtKB">
        <authorList>
            <consortium name="EnsemblMetazoa"/>
        </authorList>
    </citation>
    <scope>IDENTIFICATION</scope>
</reference>